<evidence type="ECO:0000313" key="10">
    <source>
        <dbReference type="EMBL" id="KAI3842348.1"/>
    </source>
</evidence>
<dbReference type="GO" id="GO:0061617">
    <property type="term" value="C:MICOS complex"/>
    <property type="evidence" value="ECO:0007669"/>
    <property type="project" value="TreeGrafter"/>
</dbReference>
<evidence type="ECO:0000256" key="6">
    <source>
        <dbReference type="ARBA" id="ARBA00023128"/>
    </source>
</evidence>
<dbReference type="AlphaFoldDB" id="A0AAD4RY40"/>
<evidence type="ECO:0000256" key="8">
    <source>
        <dbReference type="SAM" id="Coils"/>
    </source>
</evidence>
<keyword evidence="6" id="KW-0496">Mitochondrion</keyword>
<evidence type="ECO:0000313" key="11">
    <source>
        <dbReference type="Proteomes" id="UP001202328"/>
    </source>
</evidence>
<evidence type="ECO:0000256" key="3">
    <source>
        <dbReference type="ARBA" id="ARBA00022692"/>
    </source>
</evidence>
<accession>A0AAD4RY40</accession>
<reference evidence="10" key="1">
    <citation type="submission" date="2022-04" db="EMBL/GenBank/DDBJ databases">
        <title>A functionally conserved STORR gene fusion in Papaver species that diverged 16.8 million years ago.</title>
        <authorList>
            <person name="Catania T."/>
        </authorList>
    </citation>
    <scope>NUCLEOTIDE SEQUENCE</scope>
    <source>
        <strain evidence="10">S-188037</strain>
    </source>
</reference>
<comment type="similarity">
    <text evidence="2">Belongs to the MICOS complex subunit Mic60 family.</text>
</comment>
<name>A0AAD4RY40_9MAGN</name>
<dbReference type="EMBL" id="JAJJMB010017069">
    <property type="protein sequence ID" value="KAI3842348.1"/>
    <property type="molecule type" value="Genomic_DNA"/>
</dbReference>
<feature type="coiled-coil region" evidence="8">
    <location>
        <begin position="351"/>
        <end position="425"/>
    </location>
</feature>
<evidence type="ECO:0000256" key="2">
    <source>
        <dbReference type="ARBA" id="ARBA00010877"/>
    </source>
</evidence>
<sequence>MLRRGMLESGRSVQRVYRQSKTTQSPYFLLSRKGFSSKPTTTTLQKPAGSPSPAASVGNTPSPPPPPKEAPKTGTWLKIFLGSVAVGGAVAAYQGGHLGYPFVKEEKPLNELSNIDAKKDDGFKETGELEKQVERSTLGSDLVNVEKNDDDVALGVPDVQGELNVSPQDDKVIGKESLAPQEDPVLGETTTCTSSEVSLKDDLHQKEIGDFVASTVMGGNETPVSQETETNIVAQEAESIPTSPDHLTLEEATEAPVVNASESSNALLAEYSLQKDEGSPTTSSNEKVTDVSVPFSEAKEVLLSTSDEFKDAYISKDGKLVLDFLDALHAAERKQFELDAHVFSEEKRIFKEKYEKELKDARARQLMYAEEAAMLEKELNKERVKFAANIKLLQEKAEEDLKQELERKENEAEAQLNKIQDLAKAKLAAAIANEKASQIEKMAEANLNINALCMAFLARSEESRQSHSVYKLALGTLALEDALSNGLPIQREVNVLRTYLDGIDKDSLLELVFSTLPEETLRHGTDTQFQLNQKFTTLKDTLRHYSLIPPGGGGILAHTIAHVASFLKVKEDDPSGDGIESVISRVDRLLAEGKLAEAAESLEKGVSGSKAEEIVGDWVIQARNRAIAEQALSVLQSYATAISLT</sequence>
<keyword evidence="4" id="KW-0999">Mitochondrion inner membrane</keyword>
<keyword evidence="5" id="KW-1133">Transmembrane helix</keyword>
<protein>
    <recommendedName>
        <fullName evidence="12">MICOS complex subunit MIC60</fullName>
    </recommendedName>
</protein>
<keyword evidence="3" id="KW-0812">Transmembrane</keyword>
<comment type="subcellular location">
    <subcellularLocation>
        <location evidence="1">Mitochondrion inner membrane</location>
    </subcellularLocation>
</comment>
<feature type="region of interest" description="Disordered" evidence="9">
    <location>
        <begin position="24"/>
        <end position="73"/>
    </location>
</feature>
<evidence type="ECO:0008006" key="12">
    <source>
        <dbReference type="Google" id="ProtNLM"/>
    </source>
</evidence>
<organism evidence="10 11">
    <name type="scientific">Papaver atlanticum</name>
    <dbReference type="NCBI Taxonomy" id="357466"/>
    <lineage>
        <taxon>Eukaryota</taxon>
        <taxon>Viridiplantae</taxon>
        <taxon>Streptophyta</taxon>
        <taxon>Embryophyta</taxon>
        <taxon>Tracheophyta</taxon>
        <taxon>Spermatophyta</taxon>
        <taxon>Magnoliopsida</taxon>
        <taxon>Ranunculales</taxon>
        <taxon>Papaveraceae</taxon>
        <taxon>Papaveroideae</taxon>
        <taxon>Papaver</taxon>
    </lineage>
</organism>
<keyword evidence="8" id="KW-0175">Coiled coil</keyword>
<gene>
    <name evidence="10" type="ORF">MKW98_026138</name>
</gene>
<dbReference type="Pfam" id="PF09731">
    <property type="entry name" value="Mitofilin"/>
    <property type="match status" value="1"/>
</dbReference>
<dbReference type="PANTHER" id="PTHR15415:SF7">
    <property type="entry name" value="MICOS COMPLEX SUBUNIT MIC60"/>
    <property type="match status" value="1"/>
</dbReference>
<evidence type="ECO:0000256" key="5">
    <source>
        <dbReference type="ARBA" id="ARBA00022989"/>
    </source>
</evidence>
<proteinExistence type="inferred from homology"/>
<evidence type="ECO:0000256" key="1">
    <source>
        <dbReference type="ARBA" id="ARBA00004273"/>
    </source>
</evidence>
<dbReference type="GO" id="GO:0042407">
    <property type="term" value="P:cristae formation"/>
    <property type="evidence" value="ECO:0007669"/>
    <property type="project" value="TreeGrafter"/>
</dbReference>
<dbReference type="Proteomes" id="UP001202328">
    <property type="component" value="Unassembled WGS sequence"/>
</dbReference>
<evidence type="ECO:0000256" key="9">
    <source>
        <dbReference type="SAM" id="MobiDB-lite"/>
    </source>
</evidence>
<dbReference type="InterPro" id="IPR019133">
    <property type="entry name" value="MIC60"/>
</dbReference>
<evidence type="ECO:0000256" key="7">
    <source>
        <dbReference type="ARBA" id="ARBA00023136"/>
    </source>
</evidence>
<comment type="caution">
    <text evidence="10">The sequence shown here is derived from an EMBL/GenBank/DDBJ whole genome shotgun (WGS) entry which is preliminary data.</text>
</comment>
<evidence type="ECO:0000256" key="4">
    <source>
        <dbReference type="ARBA" id="ARBA00022792"/>
    </source>
</evidence>
<dbReference type="PANTHER" id="PTHR15415">
    <property type="entry name" value="MITOFILIN"/>
    <property type="match status" value="1"/>
</dbReference>
<keyword evidence="11" id="KW-1185">Reference proteome</keyword>
<keyword evidence="7" id="KW-0472">Membrane</keyword>